<gene>
    <name evidence="2" type="ordered locus">Shell_0480</name>
</gene>
<feature type="transmembrane region" description="Helical" evidence="1">
    <location>
        <begin position="97"/>
        <end position="123"/>
    </location>
</feature>
<evidence type="ECO:0000256" key="1">
    <source>
        <dbReference type="SAM" id="Phobius"/>
    </source>
</evidence>
<dbReference type="AlphaFoldDB" id="D7DBR4"/>
<name>D7DBR4_STAHD</name>
<dbReference type="EMBL" id="CP002051">
    <property type="protein sequence ID" value="ADI31611.1"/>
    <property type="molecule type" value="Genomic_DNA"/>
</dbReference>
<dbReference type="HOGENOM" id="CLU_1891519_0_0_2"/>
<sequence length="134" mass="14947">MDFYAIFSTAILLAVGVYLPNKRGKVIQEVAYFLFFSEILLIEGSLIPYIGKWAESNAILFCLFYIILSFIFIIVFLNKFGKDILKGFGFNESGSLIIIIIIALYAITMPVGGVLLAFLHIAYGNSPRSLSLFT</sequence>
<feature type="transmembrane region" description="Helical" evidence="1">
    <location>
        <begin position="30"/>
        <end position="51"/>
    </location>
</feature>
<dbReference type="Proteomes" id="UP000002573">
    <property type="component" value="Chromosome"/>
</dbReference>
<proteinExistence type="predicted"/>
<dbReference type="STRING" id="591019.Shell_0480"/>
<keyword evidence="3" id="KW-1185">Reference proteome</keyword>
<dbReference type="KEGG" id="shc:Shell_0480"/>
<keyword evidence="1" id="KW-0812">Transmembrane</keyword>
<evidence type="ECO:0000313" key="2">
    <source>
        <dbReference type="EMBL" id="ADI31611.1"/>
    </source>
</evidence>
<keyword evidence="1" id="KW-0472">Membrane</keyword>
<feature type="transmembrane region" description="Helical" evidence="1">
    <location>
        <begin position="57"/>
        <end position="77"/>
    </location>
</feature>
<keyword evidence="1" id="KW-1133">Transmembrane helix</keyword>
<reference evidence="3" key="1">
    <citation type="submission" date="2010-05" db="EMBL/GenBank/DDBJ databases">
        <title>Complete sequence of Staphylothermus hellenicus DSM 12710.</title>
        <authorList>
            <consortium name="US DOE Joint Genome Institute"/>
            <person name="Lucas S."/>
            <person name="Copeland A."/>
            <person name="Lapidus A."/>
            <person name="Cheng J.-F."/>
            <person name="Bruce D."/>
            <person name="Goodwin L."/>
            <person name="Pitluck S."/>
            <person name="Davenport K."/>
            <person name="Detter J.C."/>
            <person name="Han C."/>
            <person name="Tapia R."/>
            <person name="Larimer F."/>
            <person name="Land M."/>
            <person name="Hauser L."/>
            <person name="Kyrpides N."/>
            <person name="Mikhailova N."/>
            <person name="Anderson I.J."/>
            <person name="Woyke T."/>
        </authorList>
    </citation>
    <scope>NUCLEOTIDE SEQUENCE [LARGE SCALE GENOMIC DNA]</scope>
    <source>
        <strain evidence="3">DSM 12710 / JCM 10830 / BK20S6-10-b1 / P8</strain>
    </source>
</reference>
<organism evidence="2 3">
    <name type="scientific">Staphylothermus hellenicus (strain DSM 12710 / JCM 10830 / BK20S6-10-b1 / P8)</name>
    <dbReference type="NCBI Taxonomy" id="591019"/>
    <lineage>
        <taxon>Archaea</taxon>
        <taxon>Thermoproteota</taxon>
        <taxon>Thermoprotei</taxon>
        <taxon>Desulfurococcales</taxon>
        <taxon>Desulfurococcaceae</taxon>
        <taxon>Staphylothermus</taxon>
    </lineage>
</organism>
<accession>D7DBR4</accession>
<evidence type="ECO:0000313" key="3">
    <source>
        <dbReference type="Proteomes" id="UP000002573"/>
    </source>
</evidence>
<protein>
    <submittedName>
        <fullName evidence="2">Uncharacterized protein</fullName>
    </submittedName>
</protein>
<reference evidence="2 3" key="2">
    <citation type="journal article" date="2011" name="Stand. Genomic Sci.">
        <title>Complete genome sequence of Staphylothermus hellenicus P8.</title>
        <authorList>
            <person name="Anderson I."/>
            <person name="Wirth R."/>
            <person name="Lucas S."/>
            <person name="Copeland A."/>
            <person name="Lapidus A."/>
            <person name="Cheng J.F."/>
            <person name="Goodwin L."/>
            <person name="Pitluck S."/>
            <person name="Davenport K."/>
            <person name="Detter J.C."/>
            <person name="Han C."/>
            <person name="Tapia R."/>
            <person name="Land M."/>
            <person name="Hauser L."/>
            <person name="Pati A."/>
            <person name="Mikhailova N."/>
            <person name="Woyke T."/>
            <person name="Klenk H.P."/>
            <person name="Kyrpides N."/>
            <person name="Ivanova N."/>
        </authorList>
    </citation>
    <scope>NUCLEOTIDE SEQUENCE [LARGE SCALE GENOMIC DNA]</scope>
    <source>
        <strain evidence="3">DSM 12710 / JCM 10830 / BK20S6-10-b1 / P8</strain>
    </source>
</reference>
<feature type="transmembrane region" description="Helical" evidence="1">
    <location>
        <begin position="6"/>
        <end position="21"/>
    </location>
</feature>